<evidence type="ECO:0008006" key="3">
    <source>
        <dbReference type="Google" id="ProtNLM"/>
    </source>
</evidence>
<protein>
    <recommendedName>
        <fullName evidence="3">PilZ domain-containing protein</fullName>
    </recommendedName>
</protein>
<name>A0A8J6N8T6_9BACT</name>
<comment type="caution">
    <text evidence="1">The sequence shown here is derived from an EMBL/GenBank/DDBJ whole genome shotgun (WGS) entry which is preliminary data.</text>
</comment>
<evidence type="ECO:0000313" key="2">
    <source>
        <dbReference type="Proteomes" id="UP000599024"/>
    </source>
</evidence>
<organism evidence="1 2">
    <name type="scientific">Candidatus Desulfatifera sulfidica</name>
    <dbReference type="NCBI Taxonomy" id="2841691"/>
    <lineage>
        <taxon>Bacteria</taxon>
        <taxon>Pseudomonadati</taxon>
        <taxon>Thermodesulfobacteriota</taxon>
        <taxon>Desulfobulbia</taxon>
        <taxon>Desulfobulbales</taxon>
        <taxon>Desulfobulbaceae</taxon>
        <taxon>Candidatus Desulfatifera</taxon>
    </lineage>
</organism>
<dbReference type="AlphaFoldDB" id="A0A8J6N8T6"/>
<dbReference type="EMBL" id="JACNLK010000017">
    <property type="protein sequence ID" value="MBC8207807.1"/>
    <property type="molecule type" value="Genomic_DNA"/>
</dbReference>
<reference evidence="1 2" key="1">
    <citation type="submission" date="2020-08" db="EMBL/GenBank/DDBJ databases">
        <title>Bridging the membrane lipid divide: bacteria of the FCB group superphylum have the potential to synthesize archaeal ether lipids.</title>
        <authorList>
            <person name="Villanueva L."/>
            <person name="Von Meijenfeldt F.A.B."/>
            <person name="Westbye A.B."/>
            <person name="Yadav S."/>
            <person name="Hopmans E.C."/>
            <person name="Dutilh B.E."/>
            <person name="Sinninghe Damste J.S."/>
        </authorList>
    </citation>
    <scope>NUCLEOTIDE SEQUENCE [LARGE SCALE GENOMIC DNA]</scope>
    <source>
        <strain evidence="1">NIOZ-UU81</strain>
    </source>
</reference>
<sequence>MKNRRKHSRTFVQQDVLLYLYDSRSDTNLTGQIVALLEDISKQGAGLRISQVFVDGKHIFYAGLGSETTVLKMVFRSTEGNPEAITTLFARSVWFDRDMQDTTDMPFRIGVKFVEPVPKSCLGCFDRRDTG</sequence>
<dbReference type="Proteomes" id="UP000599024">
    <property type="component" value="Unassembled WGS sequence"/>
</dbReference>
<proteinExistence type="predicted"/>
<evidence type="ECO:0000313" key="1">
    <source>
        <dbReference type="EMBL" id="MBC8207807.1"/>
    </source>
</evidence>
<gene>
    <name evidence="1" type="ORF">H8E79_01390</name>
</gene>
<accession>A0A8J6N8T6</accession>